<dbReference type="PROSITE" id="PS51257">
    <property type="entry name" value="PROKAR_LIPOPROTEIN"/>
    <property type="match status" value="1"/>
</dbReference>
<keyword evidence="1 3" id="KW-0732">Signal</keyword>
<dbReference type="Gene3D" id="2.60.40.1240">
    <property type="match status" value="1"/>
</dbReference>
<accession>A0A220U408</accession>
<feature type="domain" description="DUF4352" evidence="4">
    <location>
        <begin position="74"/>
        <end position="168"/>
    </location>
</feature>
<evidence type="ECO:0000256" key="3">
    <source>
        <dbReference type="SAM" id="SignalP"/>
    </source>
</evidence>
<feature type="region of interest" description="Disordered" evidence="2">
    <location>
        <begin position="20"/>
        <end position="52"/>
    </location>
</feature>
<gene>
    <name evidence="5" type="ORF">CFK37_12170</name>
</gene>
<feature type="compositionally biased region" description="Basic and acidic residues" evidence="2">
    <location>
        <begin position="25"/>
        <end position="52"/>
    </location>
</feature>
<evidence type="ECO:0000259" key="4">
    <source>
        <dbReference type="Pfam" id="PF11611"/>
    </source>
</evidence>
<proteinExistence type="predicted"/>
<dbReference type="AlphaFoldDB" id="A0A220U408"/>
<dbReference type="KEGG" id="vil:CFK37_12170"/>
<protein>
    <recommendedName>
        <fullName evidence="4">DUF4352 domain-containing protein</fullName>
    </recommendedName>
</protein>
<organism evidence="5 6">
    <name type="scientific">Virgibacillus phasianinus</name>
    <dbReference type="NCBI Taxonomy" id="2017483"/>
    <lineage>
        <taxon>Bacteria</taxon>
        <taxon>Bacillati</taxon>
        <taxon>Bacillota</taxon>
        <taxon>Bacilli</taxon>
        <taxon>Bacillales</taxon>
        <taxon>Bacillaceae</taxon>
        <taxon>Virgibacillus</taxon>
    </lineage>
</organism>
<feature type="signal peptide" evidence="3">
    <location>
        <begin position="1"/>
        <end position="22"/>
    </location>
</feature>
<name>A0A220U408_9BACI</name>
<evidence type="ECO:0000313" key="6">
    <source>
        <dbReference type="Proteomes" id="UP000198312"/>
    </source>
</evidence>
<evidence type="ECO:0000256" key="1">
    <source>
        <dbReference type="ARBA" id="ARBA00022729"/>
    </source>
</evidence>
<dbReference type="EMBL" id="CP022315">
    <property type="protein sequence ID" value="ASK62849.1"/>
    <property type="molecule type" value="Genomic_DNA"/>
</dbReference>
<dbReference type="RefSeq" id="WP_089062108.1">
    <property type="nucleotide sequence ID" value="NZ_CP022315.1"/>
</dbReference>
<dbReference type="InterPro" id="IPR029050">
    <property type="entry name" value="Immunoprotect_excell_Ig-like"/>
</dbReference>
<sequence>MKKLLILLFAALLIVVTGCSDDSDDTSKTNDNNEKASETTNNDDKKDEKKEDKKVYQIGETAEITSSTYEFPYEVTVNSFELTKDKVDGVSLDEKVSEVDEEDRFAVVNVTIKNTSDRPFVPNEKISAQFISETLGEQTDDSFFTKRNEKLEPGQEISGNLVTVIGNTNDEVFYIVYEAMSGEETKFELPNPEK</sequence>
<feature type="chain" id="PRO_5012103700" description="DUF4352 domain-containing protein" evidence="3">
    <location>
        <begin position="23"/>
        <end position="194"/>
    </location>
</feature>
<dbReference type="OrthoDB" id="2705494at2"/>
<dbReference type="Proteomes" id="UP000198312">
    <property type="component" value="Chromosome"/>
</dbReference>
<evidence type="ECO:0000256" key="2">
    <source>
        <dbReference type="SAM" id="MobiDB-lite"/>
    </source>
</evidence>
<keyword evidence="6" id="KW-1185">Reference proteome</keyword>
<evidence type="ECO:0000313" key="5">
    <source>
        <dbReference type="EMBL" id="ASK62849.1"/>
    </source>
</evidence>
<reference evidence="5 6" key="1">
    <citation type="submission" date="2017-07" db="EMBL/GenBank/DDBJ databases">
        <title>Virgibacillus sp. LM2416.</title>
        <authorList>
            <person name="Tak E.J."/>
            <person name="Bae J.-W."/>
        </authorList>
    </citation>
    <scope>NUCLEOTIDE SEQUENCE [LARGE SCALE GENOMIC DNA]</scope>
    <source>
        <strain evidence="5 6">LM2416</strain>
    </source>
</reference>
<dbReference type="Pfam" id="PF11611">
    <property type="entry name" value="DUF4352"/>
    <property type="match status" value="1"/>
</dbReference>
<dbReference type="InterPro" id="IPR029051">
    <property type="entry name" value="DUF4352"/>
</dbReference>